<dbReference type="Proteomes" id="UP001341840">
    <property type="component" value="Unassembled WGS sequence"/>
</dbReference>
<proteinExistence type="predicted"/>
<evidence type="ECO:0000313" key="2">
    <source>
        <dbReference type="Proteomes" id="UP001341840"/>
    </source>
</evidence>
<evidence type="ECO:0000313" key="1">
    <source>
        <dbReference type="EMBL" id="MED6168848.1"/>
    </source>
</evidence>
<gene>
    <name evidence="1" type="ORF">PIB30_015466</name>
</gene>
<reference evidence="1 2" key="1">
    <citation type="journal article" date="2023" name="Plants (Basel)">
        <title>Bridging the Gap: Combining Genomics and Transcriptomics Approaches to Understand Stylosanthes scabra, an Orphan Legume from the Brazilian Caatinga.</title>
        <authorList>
            <person name="Ferreira-Neto J.R.C."/>
            <person name="da Silva M.D."/>
            <person name="Binneck E."/>
            <person name="de Melo N.F."/>
            <person name="da Silva R.H."/>
            <person name="de Melo A.L.T.M."/>
            <person name="Pandolfi V."/>
            <person name="Bustamante F.O."/>
            <person name="Brasileiro-Vidal A.C."/>
            <person name="Benko-Iseppon A.M."/>
        </authorList>
    </citation>
    <scope>NUCLEOTIDE SEQUENCE [LARGE SCALE GENOMIC DNA]</scope>
    <source>
        <tissue evidence="1">Leaves</tissue>
    </source>
</reference>
<keyword evidence="2" id="KW-1185">Reference proteome</keyword>
<comment type="caution">
    <text evidence="1">The sequence shown here is derived from an EMBL/GenBank/DDBJ whole genome shotgun (WGS) entry which is preliminary data.</text>
</comment>
<dbReference type="EMBL" id="JASCZI010151077">
    <property type="protein sequence ID" value="MED6168848.1"/>
    <property type="molecule type" value="Genomic_DNA"/>
</dbReference>
<organism evidence="1 2">
    <name type="scientific">Stylosanthes scabra</name>
    <dbReference type="NCBI Taxonomy" id="79078"/>
    <lineage>
        <taxon>Eukaryota</taxon>
        <taxon>Viridiplantae</taxon>
        <taxon>Streptophyta</taxon>
        <taxon>Embryophyta</taxon>
        <taxon>Tracheophyta</taxon>
        <taxon>Spermatophyta</taxon>
        <taxon>Magnoliopsida</taxon>
        <taxon>eudicotyledons</taxon>
        <taxon>Gunneridae</taxon>
        <taxon>Pentapetalae</taxon>
        <taxon>rosids</taxon>
        <taxon>fabids</taxon>
        <taxon>Fabales</taxon>
        <taxon>Fabaceae</taxon>
        <taxon>Papilionoideae</taxon>
        <taxon>50 kb inversion clade</taxon>
        <taxon>dalbergioids sensu lato</taxon>
        <taxon>Dalbergieae</taxon>
        <taxon>Pterocarpus clade</taxon>
        <taxon>Stylosanthes</taxon>
    </lineage>
</organism>
<name>A0ABU6V9C9_9FABA</name>
<accession>A0ABU6V9C9</accession>
<protein>
    <submittedName>
        <fullName evidence="1">Uncharacterized protein</fullName>
    </submittedName>
</protein>
<sequence>MFFHSSSSNAAAGSHRHRRCFLFRLPLLLPVSPPPLLIRDIASLLLLRVHTSAAMVDILLYKVRCQIKILLGDFWLCTSITIFNEKTI</sequence>